<dbReference type="Pfam" id="PF10444">
    <property type="entry name" value="Nbl1_Borealin_N"/>
    <property type="match status" value="1"/>
</dbReference>
<feature type="region of interest" description="Disordered" evidence="10">
    <location>
        <begin position="208"/>
        <end position="249"/>
    </location>
</feature>
<proteinExistence type="inferred from homology"/>
<dbReference type="GO" id="GO:0000775">
    <property type="term" value="C:chromosome, centromeric region"/>
    <property type="evidence" value="ECO:0007669"/>
    <property type="project" value="UniProtKB-SubCell"/>
</dbReference>
<comment type="similarity">
    <text evidence="3">Belongs to the borealin family.</text>
</comment>
<keyword evidence="8" id="KW-0131">Cell cycle</keyword>
<evidence type="ECO:0000256" key="9">
    <source>
        <dbReference type="ARBA" id="ARBA00023328"/>
    </source>
</evidence>
<dbReference type="Gene3D" id="6.10.250.1900">
    <property type="match status" value="1"/>
</dbReference>
<dbReference type="InterPro" id="IPR046466">
    <property type="entry name" value="Borealin_C"/>
</dbReference>
<evidence type="ECO:0000256" key="2">
    <source>
        <dbReference type="ARBA" id="ARBA00004584"/>
    </source>
</evidence>
<feature type="compositionally biased region" description="Basic residues" evidence="10">
    <location>
        <begin position="1"/>
        <end position="21"/>
    </location>
</feature>
<accession>A0AAV0TDR5</accession>
<evidence type="ECO:0000313" key="14">
    <source>
        <dbReference type="Proteomes" id="UP001162031"/>
    </source>
</evidence>
<keyword evidence="4" id="KW-0158">Chromosome</keyword>
<dbReference type="InterPro" id="IPR018851">
    <property type="entry name" value="Borealin_N"/>
</dbReference>
<dbReference type="GO" id="GO:0005634">
    <property type="term" value="C:nucleus"/>
    <property type="evidence" value="ECO:0007669"/>
    <property type="project" value="UniProtKB-SubCell"/>
</dbReference>
<keyword evidence="5" id="KW-0132">Cell division</keyword>
<keyword evidence="14" id="KW-1185">Reference proteome</keyword>
<keyword evidence="9" id="KW-0137">Centromere</keyword>
<comment type="caution">
    <text evidence="13">The sequence shown here is derived from an EMBL/GenBank/DDBJ whole genome shotgun (WGS) entry which is preliminary data.</text>
</comment>
<evidence type="ECO:0000313" key="13">
    <source>
        <dbReference type="EMBL" id="CAI5720192.1"/>
    </source>
</evidence>
<dbReference type="PANTHER" id="PTHR16040">
    <property type="entry name" value="AUSTRALIN, ISOFORM A-RELATED"/>
    <property type="match status" value="1"/>
</dbReference>
<sequence>MASGRRRRVGRTVRRPRRRSATTRPVAGARPLQAIGENTVVDRLADDALDVNGSSSRLGPSPSNRASRAPPPKKPSKKREGEKGKEKRKRLEEWAGACAEKKRAQQLEMLLDELETQGIQYIYNLVYMQRHTNIDPFVSLSSLVQEHCDGLVADAERRAQELEMEVKMQLLIMPAAVRQMPWKTFVDDFGGDLHNAIYSLSQSQLSSSPRVTSSKARDDIVAATPCSNEDPAERHEDGDDGSDDDLSSRRLSMYTTPLDRRRARAIPSTVLRTARDGETIYSVRGSPIVPDTVAKAPAGSLVATFEKGLEPTTCLRLDSERVVDLSRPEELSAESRGEATFKLQALQAKVAQLLRQINPCAS</sequence>
<dbReference type="Proteomes" id="UP001162031">
    <property type="component" value="Unassembled WGS sequence"/>
</dbReference>
<protein>
    <recommendedName>
        <fullName evidence="15">Borealin N-terminal domain-containing protein</fullName>
    </recommendedName>
</protein>
<dbReference type="PANTHER" id="PTHR16040:SF7">
    <property type="entry name" value="AUSTRALIN, ISOFORM A-RELATED"/>
    <property type="match status" value="1"/>
</dbReference>
<evidence type="ECO:0000256" key="7">
    <source>
        <dbReference type="ARBA" id="ARBA00023242"/>
    </source>
</evidence>
<evidence type="ECO:0000256" key="3">
    <source>
        <dbReference type="ARBA" id="ARBA00009914"/>
    </source>
</evidence>
<reference evidence="13" key="1">
    <citation type="submission" date="2022-12" db="EMBL/GenBank/DDBJ databases">
        <authorList>
            <person name="Webb A."/>
        </authorList>
    </citation>
    <scope>NUCLEOTIDE SEQUENCE</scope>
    <source>
        <strain evidence="13">Hp1</strain>
    </source>
</reference>
<evidence type="ECO:0000256" key="6">
    <source>
        <dbReference type="ARBA" id="ARBA00022776"/>
    </source>
</evidence>
<evidence type="ECO:0000259" key="11">
    <source>
        <dbReference type="Pfam" id="PF10444"/>
    </source>
</evidence>
<evidence type="ECO:0008006" key="15">
    <source>
        <dbReference type="Google" id="ProtNLM"/>
    </source>
</evidence>
<dbReference type="AlphaFoldDB" id="A0AAV0TDR5"/>
<keyword evidence="6" id="KW-0498">Mitosis</keyword>
<dbReference type="InterPro" id="IPR018867">
    <property type="entry name" value="Cell_div_borealin"/>
</dbReference>
<feature type="domain" description="Borealin N-terminal" evidence="11">
    <location>
        <begin position="144"/>
        <end position="187"/>
    </location>
</feature>
<comment type="subcellular location">
    <subcellularLocation>
        <location evidence="2">Chromosome</location>
        <location evidence="2">Centromere</location>
    </subcellularLocation>
    <subcellularLocation>
        <location evidence="1">Nucleus</location>
    </subcellularLocation>
</comment>
<dbReference type="Pfam" id="PF10512">
    <property type="entry name" value="Borealin"/>
    <property type="match status" value="1"/>
</dbReference>
<evidence type="ECO:0000259" key="12">
    <source>
        <dbReference type="Pfam" id="PF10512"/>
    </source>
</evidence>
<keyword evidence="7" id="KW-0539">Nucleus</keyword>
<gene>
    <name evidence="13" type="ORF">HBR001_LOCUS2337</name>
</gene>
<dbReference type="GO" id="GO:0051301">
    <property type="term" value="P:cell division"/>
    <property type="evidence" value="ECO:0007669"/>
    <property type="project" value="UniProtKB-KW"/>
</dbReference>
<evidence type="ECO:0000256" key="5">
    <source>
        <dbReference type="ARBA" id="ARBA00022618"/>
    </source>
</evidence>
<evidence type="ECO:0000256" key="10">
    <source>
        <dbReference type="SAM" id="MobiDB-lite"/>
    </source>
</evidence>
<feature type="compositionally biased region" description="Basic and acidic residues" evidence="10">
    <location>
        <begin position="78"/>
        <end position="90"/>
    </location>
</feature>
<feature type="region of interest" description="Disordered" evidence="10">
    <location>
        <begin position="46"/>
        <end position="90"/>
    </location>
</feature>
<evidence type="ECO:0000256" key="8">
    <source>
        <dbReference type="ARBA" id="ARBA00023306"/>
    </source>
</evidence>
<feature type="domain" description="Borealin C-terminal" evidence="12">
    <location>
        <begin position="246"/>
        <end position="294"/>
    </location>
</feature>
<evidence type="ECO:0000256" key="4">
    <source>
        <dbReference type="ARBA" id="ARBA00022454"/>
    </source>
</evidence>
<evidence type="ECO:0000256" key="1">
    <source>
        <dbReference type="ARBA" id="ARBA00004123"/>
    </source>
</evidence>
<feature type="region of interest" description="Disordered" evidence="10">
    <location>
        <begin position="1"/>
        <end position="34"/>
    </location>
</feature>
<name>A0AAV0TDR5_HYABA</name>
<dbReference type="EMBL" id="CANTFL010000272">
    <property type="protein sequence ID" value="CAI5720192.1"/>
    <property type="molecule type" value="Genomic_DNA"/>
</dbReference>
<organism evidence="13 14">
    <name type="scientific">Hyaloperonospora brassicae</name>
    <name type="common">Brassica downy mildew</name>
    <name type="synonym">Peronospora brassicae</name>
    <dbReference type="NCBI Taxonomy" id="162125"/>
    <lineage>
        <taxon>Eukaryota</taxon>
        <taxon>Sar</taxon>
        <taxon>Stramenopiles</taxon>
        <taxon>Oomycota</taxon>
        <taxon>Peronosporomycetes</taxon>
        <taxon>Peronosporales</taxon>
        <taxon>Peronosporaceae</taxon>
        <taxon>Hyaloperonospora</taxon>
    </lineage>
</organism>